<name>A0A2U3KKL5_9BACT</name>
<dbReference type="OrthoDB" id="8180898at2"/>
<sequence length="444" mass="49548">MASIEKRIISALLAKMRKRRGARMAPHGKLSVDSTAVVPPARLREALFSDFAAVAELKRRWGLGADSLENWERLWCRNPALVGSGVKRPIGWVLEANGAIVAYLGNISLQCRYGDRTLTAVTATAFVAEPPYRALAVTLAAAFYRQKSVDLFITSSAIEASGKIALAFKCAALPESDYDTVRFWVLRSYPFAQVLMNELRVSRLLLPIGSILAALAIRADTIIRRRWPRRSAIRLAVSEISLDDVGDDFQTLWTEKIKEKTRLYADRSAATLRWHFDIPGDRGRVRVLCCHKDGKLDGYAVVRSEVDPRAGLRTSTVADMIVRQDDPAVVHALLVAAYEHAKNEGSEIFQIQGFTCDVREVFSDWAPYQRKFPAHPYFYKATDPVLHRVLGDPKAWYACPFDGDASLVRPSYSSCDSHATFQRETESTQTVVAVVSESERTHVS</sequence>
<organism evidence="1 2">
    <name type="scientific">Candidatus Sulfotelmatobacter kueseliae</name>
    <dbReference type="NCBI Taxonomy" id="2042962"/>
    <lineage>
        <taxon>Bacteria</taxon>
        <taxon>Pseudomonadati</taxon>
        <taxon>Acidobacteriota</taxon>
        <taxon>Terriglobia</taxon>
        <taxon>Terriglobales</taxon>
        <taxon>Candidatus Korobacteraceae</taxon>
        <taxon>Candidatus Sulfotelmatobacter</taxon>
    </lineage>
</organism>
<evidence type="ECO:0000313" key="2">
    <source>
        <dbReference type="Proteomes" id="UP000238701"/>
    </source>
</evidence>
<dbReference type="Proteomes" id="UP000238701">
    <property type="component" value="Unassembled WGS sequence"/>
</dbReference>
<reference evidence="2" key="1">
    <citation type="submission" date="2018-02" db="EMBL/GenBank/DDBJ databases">
        <authorList>
            <person name="Hausmann B."/>
        </authorList>
    </citation>
    <scope>NUCLEOTIDE SEQUENCE [LARGE SCALE GENOMIC DNA]</scope>
    <source>
        <strain evidence="2">Peat soil MAG SbA1</strain>
    </source>
</reference>
<dbReference type="EMBL" id="OMOD01000122">
    <property type="protein sequence ID" value="SPF40185.1"/>
    <property type="molecule type" value="Genomic_DNA"/>
</dbReference>
<accession>A0A2U3KKL5</accession>
<gene>
    <name evidence="1" type="ORF">SBA1_30036</name>
</gene>
<dbReference type="AlphaFoldDB" id="A0A2U3KKL5"/>
<proteinExistence type="predicted"/>
<evidence type="ECO:0000313" key="1">
    <source>
        <dbReference type="EMBL" id="SPF40185.1"/>
    </source>
</evidence>
<protein>
    <submittedName>
        <fullName evidence="1">Uncharacterized protein</fullName>
    </submittedName>
</protein>